<dbReference type="Gene3D" id="3.40.50.10810">
    <property type="entry name" value="Tandem AAA-ATPase domain"/>
    <property type="match status" value="1"/>
</dbReference>
<dbReference type="InterPro" id="IPR027417">
    <property type="entry name" value="P-loop_NTPase"/>
</dbReference>
<dbReference type="HOGENOM" id="CLU_612661_0_0_1"/>
<sequence length="447" mass="49831">MCKKFCEVLRNEEHLPKYLDGFPELQSIVVYEQIGNMLAQPFNRYSWSGPTCIDPPKNIADYNGFRHRCLGQFFTTPLAGFMTDDTADAEDCEDNGPDVDDEDDGEDPLGAKKKTKSTHTWYTLYLCPIENLSFGRVICDEAHHIRNANNAYSRLIGLIPRETVLLMTATPTLNRLKDIAGVLNQVWKTSKLCMVDDARARLMRDDFDIQAVKHTQDSSDPTKAFSPFVEGTAPEEIEALAPDMENRTPTSDWVYQQATKCVQFRRTMRDGVKVVFPGADGEEPEEKIFYPGQNVPPHEIIMEELGFKGRTGDQVTQMTRMTNALLSKLNTAGGAPEPTLPDTSDAAALAVPAEADGRVDITIHRLLLLTSFDLHVADIFNAEDAISQGLDLGELRRAMGKKASKPYAGPQSTVESEGLARLGWQYLRKRPPQVSSDYSSKGRYPDS</sequence>
<dbReference type="InterPro" id="IPR038718">
    <property type="entry name" value="SNF2-like_sf"/>
</dbReference>
<dbReference type="STRING" id="1229662.W3WJ30"/>
<evidence type="ECO:0000313" key="5">
    <source>
        <dbReference type="EMBL" id="ETS73888.1"/>
    </source>
</evidence>
<dbReference type="InParanoid" id="W3WJ30"/>
<evidence type="ECO:0000256" key="2">
    <source>
        <dbReference type="ARBA" id="ARBA00022840"/>
    </source>
</evidence>
<reference evidence="6" key="1">
    <citation type="journal article" date="2015" name="BMC Genomics">
        <title>Genomic and transcriptomic analysis of the endophytic fungus Pestalotiopsis fici reveals its lifestyle and high potential for synthesis of natural products.</title>
        <authorList>
            <person name="Wang X."/>
            <person name="Zhang X."/>
            <person name="Liu L."/>
            <person name="Xiang M."/>
            <person name="Wang W."/>
            <person name="Sun X."/>
            <person name="Che Y."/>
            <person name="Guo L."/>
            <person name="Liu G."/>
            <person name="Guo L."/>
            <person name="Wang C."/>
            <person name="Yin W.B."/>
            <person name="Stadler M."/>
            <person name="Zhang X."/>
            <person name="Liu X."/>
        </authorList>
    </citation>
    <scope>NUCLEOTIDE SEQUENCE [LARGE SCALE GENOMIC DNA]</scope>
    <source>
        <strain evidence="6">W106-1 / CGMCC3.15140</strain>
    </source>
</reference>
<dbReference type="PROSITE" id="PS51192">
    <property type="entry name" value="HELICASE_ATP_BIND_1"/>
    <property type="match status" value="1"/>
</dbReference>
<dbReference type="Proteomes" id="UP000030651">
    <property type="component" value="Unassembled WGS sequence"/>
</dbReference>
<proteinExistence type="predicted"/>
<gene>
    <name evidence="5" type="ORF">PFICI_13754</name>
</gene>
<dbReference type="GeneID" id="19278767"/>
<dbReference type="AlphaFoldDB" id="W3WJ30"/>
<dbReference type="KEGG" id="pfy:PFICI_13754"/>
<protein>
    <recommendedName>
        <fullName evidence="4">Helicase ATP-binding domain-containing protein</fullName>
    </recommendedName>
</protein>
<dbReference type="EMBL" id="KI912120">
    <property type="protein sequence ID" value="ETS73888.1"/>
    <property type="molecule type" value="Genomic_DNA"/>
</dbReference>
<feature type="region of interest" description="Disordered" evidence="3">
    <location>
        <begin position="86"/>
        <end position="112"/>
    </location>
</feature>
<evidence type="ECO:0000313" key="6">
    <source>
        <dbReference type="Proteomes" id="UP000030651"/>
    </source>
</evidence>
<evidence type="ECO:0000256" key="1">
    <source>
        <dbReference type="ARBA" id="ARBA00022741"/>
    </source>
</evidence>
<dbReference type="OrthoDB" id="4778002at2759"/>
<keyword evidence="6" id="KW-1185">Reference proteome</keyword>
<dbReference type="RefSeq" id="XP_007840526.1">
    <property type="nucleotide sequence ID" value="XM_007842335.1"/>
</dbReference>
<dbReference type="InterPro" id="IPR000330">
    <property type="entry name" value="SNF2_N"/>
</dbReference>
<accession>W3WJ30</accession>
<dbReference type="GO" id="GO:0005524">
    <property type="term" value="F:ATP binding"/>
    <property type="evidence" value="ECO:0007669"/>
    <property type="project" value="InterPro"/>
</dbReference>
<evidence type="ECO:0000256" key="3">
    <source>
        <dbReference type="SAM" id="MobiDB-lite"/>
    </source>
</evidence>
<dbReference type="InterPro" id="IPR014001">
    <property type="entry name" value="Helicase_ATP-bd"/>
</dbReference>
<feature type="domain" description="Helicase ATP-binding" evidence="4">
    <location>
        <begin position="128"/>
        <end position="189"/>
    </location>
</feature>
<dbReference type="SUPFAM" id="SSF52540">
    <property type="entry name" value="P-loop containing nucleoside triphosphate hydrolases"/>
    <property type="match status" value="1"/>
</dbReference>
<organism evidence="5 6">
    <name type="scientific">Pestalotiopsis fici (strain W106-1 / CGMCC3.15140)</name>
    <dbReference type="NCBI Taxonomy" id="1229662"/>
    <lineage>
        <taxon>Eukaryota</taxon>
        <taxon>Fungi</taxon>
        <taxon>Dikarya</taxon>
        <taxon>Ascomycota</taxon>
        <taxon>Pezizomycotina</taxon>
        <taxon>Sordariomycetes</taxon>
        <taxon>Xylariomycetidae</taxon>
        <taxon>Amphisphaeriales</taxon>
        <taxon>Sporocadaceae</taxon>
        <taxon>Pestalotiopsis</taxon>
    </lineage>
</organism>
<dbReference type="Pfam" id="PF00176">
    <property type="entry name" value="SNF2-rel_dom"/>
    <property type="match status" value="1"/>
</dbReference>
<feature type="compositionally biased region" description="Acidic residues" evidence="3">
    <location>
        <begin position="86"/>
        <end position="107"/>
    </location>
</feature>
<keyword evidence="2" id="KW-0067">ATP-binding</keyword>
<name>W3WJ30_PESFW</name>
<evidence type="ECO:0000259" key="4">
    <source>
        <dbReference type="PROSITE" id="PS51192"/>
    </source>
</evidence>
<keyword evidence="1" id="KW-0547">Nucleotide-binding</keyword>